<dbReference type="EMBL" id="OW240921">
    <property type="protein sequence ID" value="CAH2318721.1"/>
    <property type="molecule type" value="Genomic_DNA"/>
</dbReference>
<keyword evidence="3" id="KW-1185">Reference proteome</keyword>
<dbReference type="Proteomes" id="UP001295444">
    <property type="component" value="Chromosome 10"/>
</dbReference>
<dbReference type="AlphaFoldDB" id="A0AAD1WL57"/>
<proteinExistence type="predicted"/>
<reference evidence="2" key="1">
    <citation type="submission" date="2022-03" db="EMBL/GenBank/DDBJ databases">
        <authorList>
            <person name="Alioto T."/>
            <person name="Alioto T."/>
            <person name="Gomez Garrido J."/>
        </authorList>
    </citation>
    <scope>NUCLEOTIDE SEQUENCE</scope>
</reference>
<sequence>MSQRQKQKAAKEERASFFMARSAAKKTAENRRPSTRWRRRLLPRGIHVTYNFYHLPGRGTAPYHNLNEAHAGRTS</sequence>
<evidence type="ECO:0000256" key="1">
    <source>
        <dbReference type="SAM" id="MobiDB-lite"/>
    </source>
</evidence>
<feature type="region of interest" description="Disordered" evidence="1">
    <location>
        <begin position="1"/>
        <end position="36"/>
    </location>
</feature>
<evidence type="ECO:0000313" key="2">
    <source>
        <dbReference type="EMBL" id="CAH2318721.1"/>
    </source>
</evidence>
<gene>
    <name evidence="2" type="ORF">PECUL_23A049487</name>
</gene>
<name>A0AAD1WL57_PELCU</name>
<organism evidence="2 3">
    <name type="scientific">Pelobates cultripes</name>
    <name type="common">Western spadefoot toad</name>
    <dbReference type="NCBI Taxonomy" id="61616"/>
    <lineage>
        <taxon>Eukaryota</taxon>
        <taxon>Metazoa</taxon>
        <taxon>Chordata</taxon>
        <taxon>Craniata</taxon>
        <taxon>Vertebrata</taxon>
        <taxon>Euteleostomi</taxon>
        <taxon>Amphibia</taxon>
        <taxon>Batrachia</taxon>
        <taxon>Anura</taxon>
        <taxon>Pelobatoidea</taxon>
        <taxon>Pelobatidae</taxon>
        <taxon>Pelobates</taxon>
    </lineage>
</organism>
<evidence type="ECO:0000313" key="3">
    <source>
        <dbReference type="Proteomes" id="UP001295444"/>
    </source>
</evidence>
<accession>A0AAD1WL57</accession>
<protein>
    <submittedName>
        <fullName evidence="2">Uncharacterized protein</fullName>
    </submittedName>
</protein>